<dbReference type="Proteomes" id="UP000011080">
    <property type="component" value="Unassembled WGS sequence"/>
</dbReference>
<evidence type="ECO:0000313" key="1">
    <source>
        <dbReference type="EMBL" id="ELR55690.1"/>
    </source>
</evidence>
<evidence type="ECO:0000313" key="2">
    <source>
        <dbReference type="Proteomes" id="UP000011080"/>
    </source>
</evidence>
<dbReference type="EMBL" id="JH881215">
    <property type="protein sequence ID" value="ELR55690.1"/>
    <property type="molecule type" value="Genomic_DNA"/>
</dbReference>
<organism evidence="1 2">
    <name type="scientific">Bos mutus</name>
    <name type="common">wild yak</name>
    <dbReference type="NCBI Taxonomy" id="72004"/>
    <lineage>
        <taxon>Eukaryota</taxon>
        <taxon>Metazoa</taxon>
        <taxon>Chordata</taxon>
        <taxon>Craniata</taxon>
        <taxon>Vertebrata</taxon>
        <taxon>Euteleostomi</taxon>
        <taxon>Mammalia</taxon>
        <taxon>Eutheria</taxon>
        <taxon>Laurasiatheria</taxon>
        <taxon>Artiodactyla</taxon>
        <taxon>Ruminantia</taxon>
        <taxon>Pecora</taxon>
        <taxon>Bovidae</taxon>
        <taxon>Bovinae</taxon>
        <taxon>Bos</taxon>
    </lineage>
</organism>
<proteinExistence type="predicted"/>
<accession>L8IGN8</accession>
<sequence>MDEGRVKVMNTATQAPSHVTSFLNDSTEDELCSDSRGLRSQAEVRVLGNGQREEIRGCGCGSARSSLPPSHPDKCILSSDATIKLSEAINQISFHVARCNAASGVAELLHLRSLAHELSLRCRAHELSLRCRAHELSLRCRAHELSLRCRAHELSLRCRAHELSLRCRAHELSLRCRAHELSLRCRAHELSLRCRAHELSLRCRAHELSLRCRAHELSLRCRAHELSLRCRAHELSLRWPAVITGVRQAMMDPANAYMVEKRGNWFCGRRPGPARGLALEEE</sequence>
<reference evidence="1 2" key="1">
    <citation type="journal article" date="2012" name="Nat. Genet.">
        <title>The yak genome and adaptation to life at high altitude.</title>
        <authorList>
            <person name="Qiu Q."/>
            <person name="Zhang G."/>
            <person name="Ma T."/>
            <person name="Qian W."/>
            <person name="Wang J."/>
            <person name="Ye Z."/>
            <person name="Cao C."/>
            <person name="Hu Q."/>
            <person name="Kim J."/>
            <person name="Larkin D.M."/>
            <person name="Auvil L."/>
            <person name="Capitanu B."/>
            <person name="Ma J."/>
            <person name="Lewin H.A."/>
            <person name="Qian X."/>
            <person name="Lang Y."/>
            <person name="Zhou R."/>
            <person name="Wang L."/>
            <person name="Wang K."/>
            <person name="Xia J."/>
            <person name="Liao S."/>
            <person name="Pan S."/>
            <person name="Lu X."/>
            <person name="Hou H."/>
            <person name="Wang Y."/>
            <person name="Zang X."/>
            <person name="Yin Y."/>
            <person name="Ma H."/>
            <person name="Zhang J."/>
            <person name="Wang Z."/>
            <person name="Zhang Y."/>
            <person name="Zhang D."/>
            <person name="Yonezawa T."/>
            <person name="Hasegawa M."/>
            <person name="Zhong Y."/>
            <person name="Liu W."/>
            <person name="Zhang Y."/>
            <person name="Huang Z."/>
            <person name="Zhang S."/>
            <person name="Long R."/>
            <person name="Yang H."/>
            <person name="Wang J."/>
            <person name="Lenstra J.A."/>
            <person name="Cooper D.N."/>
            <person name="Wu Y."/>
            <person name="Wang J."/>
            <person name="Shi P."/>
            <person name="Wang J."/>
            <person name="Liu J."/>
        </authorList>
    </citation>
    <scope>NUCLEOTIDE SEQUENCE [LARGE SCALE GENOMIC DNA]</scope>
    <source>
        <strain evidence="2">yakQH1</strain>
    </source>
</reference>
<gene>
    <name evidence="1" type="ORF">M91_07223</name>
</gene>
<name>L8IGN8_9CETA</name>
<dbReference type="AlphaFoldDB" id="L8IGN8"/>
<protein>
    <submittedName>
        <fullName evidence="1">Uncharacterized protein</fullName>
    </submittedName>
</protein>